<accession>A0A250IHE8</accession>
<feature type="region of interest" description="Disordered" evidence="2">
    <location>
        <begin position="155"/>
        <end position="174"/>
    </location>
</feature>
<feature type="compositionally biased region" description="Pro residues" evidence="2">
    <location>
        <begin position="275"/>
        <end position="286"/>
    </location>
</feature>
<evidence type="ECO:0000256" key="2">
    <source>
        <dbReference type="SAM" id="MobiDB-lite"/>
    </source>
</evidence>
<name>A0A250IHE8_9BACT</name>
<reference evidence="4 5" key="1">
    <citation type="submission" date="2017-06" db="EMBL/GenBank/DDBJ databases">
        <authorList>
            <person name="Kim H.J."/>
            <person name="Triplett B.A."/>
        </authorList>
    </citation>
    <scope>NUCLEOTIDE SEQUENCE [LARGE SCALE GENOMIC DNA]</scope>
    <source>
        <strain evidence="4 5">DSM 14713</strain>
    </source>
</reference>
<evidence type="ECO:0000313" key="4">
    <source>
        <dbReference type="EMBL" id="ATB31239.1"/>
    </source>
</evidence>
<feature type="coiled-coil region" evidence="1">
    <location>
        <begin position="31"/>
        <end position="65"/>
    </location>
</feature>
<dbReference type="EMBL" id="CP022163">
    <property type="protein sequence ID" value="ATB31239.1"/>
    <property type="molecule type" value="Genomic_DNA"/>
</dbReference>
<keyword evidence="3" id="KW-0732">Signal</keyword>
<dbReference type="OrthoDB" id="5504020at2"/>
<dbReference type="Gene3D" id="1.10.287.1490">
    <property type="match status" value="1"/>
</dbReference>
<evidence type="ECO:0000313" key="5">
    <source>
        <dbReference type="Proteomes" id="UP000217289"/>
    </source>
</evidence>
<keyword evidence="1" id="KW-0175">Coiled coil</keyword>
<gene>
    <name evidence="4" type="ORF">MEBOL_004701</name>
</gene>
<feature type="region of interest" description="Disordered" evidence="2">
    <location>
        <begin position="265"/>
        <end position="328"/>
    </location>
</feature>
<dbReference type="AlphaFoldDB" id="A0A250IHE8"/>
<dbReference type="Proteomes" id="UP000217289">
    <property type="component" value="Chromosome"/>
</dbReference>
<sequence length="373" mass="40049">MKRACFSLLLCLVLGTPVWAASGLDAPRTEAQEARARVRELREHQQALRAELNTLAGRIEQLKAEQKGRLVAGPELQGALRQSQELSGQLTGLAQSLAGAESDAERKNLTLHTALSAELDRVRAAWDATSDRQARAGLIARMRALRTERDALRSALPPSQVLAPPSLATSDDSEDLLEQADALRDSEDKVRERLKTLRARLTEVREERELDRRMSDFLGEESMFDEQDRRLNLRVDGSGTVSVNATPRLGGGGLFSSREEAIPTLPDLTVGDSSPIPPANPPPSPGAPGTGGGVGGNPGPSEPPGSSHSPPPRVSHQASDSRPQVGTVRAQALASDAVDDVRALEQEAARLESLARELGARAGSLERRARELR</sequence>
<feature type="signal peptide" evidence="3">
    <location>
        <begin position="1"/>
        <end position="20"/>
    </location>
</feature>
<feature type="chain" id="PRO_5012512954" evidence="3">
    <location>
        <begin position="21"/>
        <end position="373"/>
    </location>
</feature>
<feature type="compositionally biased region" description="Gly residues" evidence="2">
    <location>
        <begin position="288"/>
        <end position="298"/>
    </location>
</feature>
<evidence type="ECO:0000256" key="1">
    <source>
        <dbReference type="SAM" id="Coils"/>
    </source>
</evidence>
<dbReference type="KEGG" id="mbd:MEBOL_004701"/>
<organism evidence="4 5">
    <name type="scientific">Melittangium boletus DSM 14713</name>
    <dbReference type="NCBI Taxonomy" id="1294270"/>
    <lineage>
        <taxon>Bacteria</taxon>
        <taxon>Pseudomonadati</taxon>
        <taxon>Myxococcota</taxon>
        <taxon>Myxococcia</taxon>
        <taxon>Myxococcales</taxon>
        <taxon>Cystobacterineae</taxon>
        <taxon>Archangiaceae</taxon>
        <taxon>Melittangium</taxon>
    </lineage>
</organism>
<feature type="region of interest" description="Disordered" evidence="2">
    <location>
        <begin position="239"/>
        <end position="258"/>
    </location>
</feature>
<dbReference type="RefSeq" id="WP_095979588.1">
    <property type="nucleotide sequence ID" value="NZ_CP022163.1"/>
</dbReference>
<keyword evidence="5" id="KW-1185">Reference proteome</keyword>
<proteinExistence type="predicted"/>
<evidence type="ECO:0000256" key="3">
    <source>
        <dbReference type="SAM" id="SignalP"/>
    </source>
</evidence>
<feature type="coiled-coil region" evidence="1">
    <location>
        <begin position="334"/>
        <end position="368"/>
    </location>
</feature>
<protein>
    <submittedName>
        <fullName evidence="4">SasN</fullName>
    </submittedName>
</protein>